<keyword evidence="5 11" id="KW-0808">Transferase</keyword>
<dbReference type="Gene3D" id="3.40.50.150">
    <property type="entry name" value="Vaccinia Virus protein VP39"/>
    <property type="match status" value="1"/>
</dbReference>
<comment type="subcellular location">
    <subcellularLocation>
        <location evidence="1 11">Nucleus</location>
    </subcellularLocation>
</comment>
<evidence type="ECO:0000313" key="15">
    <source>
        <dbReference type="EnsemblMetazoa" id="Aqu2.1.25177_001"/>
    </source>
</evidence>
<feature type="compositionally biased region" description="Basic residues" evidence="13">
    <location>
        <begin position="2065"/>
        <end position="2087"/>
    </location>
</feature>
<dbReference type="GO" id="GO:0032259">
    <property type="term" value="P:methylation"/>
    <property type="evidence" value="ECO:0007669"/>
    <property type="project" value="UniProtKB-KW"/>
</dbReference>
<dbReference type="OMA" id="RYHEDRI"/>
<comment type="miscellaneous">
    <text evidence="11">In contrast to other lysine histone methyltransferases, it does not contain a SET domain, suggesting the existence of another mechanism for methylation of lysine residues of histones.</text>
</comment>
<feature type="compositionally biased region" description="Pro residues" evidence="13">
    <location>
        <begin position="1412"/>
        <end position="1421"/>
    </location>
</feature>
<feature type="region of interest" description="Disordered" evidence="13">
    <location>
        <begin position="1603"/>
        <end position="1687"/>
    </location>
</feature>
<feature type="region of interest" description="Disordered" evidence="13">
    <location>
        <begin position="1834"/>
        <end position="1862"/>
    </location>
</feature>
<feature type="region of interest" description="Disordered" evidence="13">
    <location>
        <begin position="1248"/>
        <end position="1268"/>
    </location>
</feature>
<keyword evidence="7 11" id="KW-0156">Chromatin regulator</keyword>
<evidence type="ECO:0000256" key="8">
    <source>
        <dbReference type="ARBA" id="ARBA00023242"/>
    </source>
</evidence>
<dbReference type="GO" id="GO:0005634">
    <property type="term" value="C:nucleus"/>
    <property type="evidence" value="ECO:0007669"/>
    <property type="project" value="UniProtKB-SubCell"/>
</dbReference>
<comment type="function">
    <text evidence="11">Histone methyltransferase that specifically trimethylates histone H3 to form H3K79me3. This methylation is required for telomere silencing and for the pachytene checkpoint during the meiotic cell cycle by allowing the recruitment of RAD9 to double strand breaks. Nucleosomes are preferred as substrate compared to free histone.</text>
</comment>
<feature type="region of interest" description="Disordered" evidence="13">
    <location>
        <begin position="1291"/>
        <end position="1360"/>
    </location>
</feature>
<feature type="compositionally biased region" description="Polar residues" evidence="13">
    <location>
        <begin position="1619"/>
        <end position="1636"/>
    </location>
</feature>
<feature type="compositionally biased region" description="Low complexity" evidence="13">
    <location>
        <begin position="992"/>
        <end position="1003"/>
    </location>
</feature>
<evidence type="ECO:0000256" key="13">
    <source>
        <dbReference type="SAM" id="MobiDB-lite"/>
    </source>
</evidence>
<evidence type="ECO:0000256" key="6">
    <source>
        <dbReference type="ARBA" id="ARBA00022691"/>
    </source>
</evidence>
<feature type="region of interest" description="Disordered" evidence="13">
    <location>
        <begin position="625"/>
        <end position="720"/>
    </location>
</feature>
<feature type="compositionally biased region" description="Polar residues" evidence="13">
    <location>
        <begin position="1485"/>
        <end position="1502"/>
    </location>
</feature>
<feature type="region of interest" description="Disordered" evidence="13">
    <location>
        <begin position="1457"/>
        <end position="1516"/>
    </location>
</feature>
<feature type="region of interest" description="Disordered" evidence="13">
    <location>
        <begin position="1921"/>
        <end position="2179"/>
    </location>
</feature>
<feature type="compositionally biased region" description="Basic residues" evidence="13">
    <location>
        <begin position="1995"/>
        <end position="2006"/>
    </location>
</feature>
<feature type="compositionally biased region" description="Basic and acidic residues" evidence="13">
    <location>
        <begin position="1503"/>
        <end position="1512"/>
    </location>
</feature>
<keyword evidence="4 11" id="KW-0489">Methyltransferase</keyword>
<feature type="region of interest" description="Disordered" evidence="13">
    <location>
        <begin position="1"/>
        <end position="21"/>
    </location>
</feature>
<dbReference type="EC" id="2.1.1.360" evidence="2 11"/>
<feature type="compositionally biased region" description="Basic and acidic residues" evidence="13">
    <location>
        <begin position="2097"/>
        <end position="2108"/>
    </location>
</feature>
<organism evidence="15">
    <name type="scientific">Amphimedon queenslandica</name>
    <name type="common">Sponge</name>
    <dbReference type="NCBI Taxonomy" id="400682"/>
    <lineage>
        <taxon>Eukaryota</taxon>
        <taxon>Metazoa</taxon>
        <taxon>Porifera</taxon>
        <taxon>Demospongiae</taxon>
        <taxon>Heteroscleromorpha</taxon>
        <taxon>Haplosclerida</taxon>
        <taxon>Niphatidae</taxon>
        <taxon>Amphimedon</taxon>
    </lineage>
</organism>
<feature type="compositionally biased region" description="Pro residues" evidence="13">
    <location>
        <begin position="947"/>
        <end position="983"/>
    </location>
</feature>
<dbReference type="InterPro" id="IPR025789">
    <property type="entry name" value="DOT1_dom"/>
</dbReference>
<proteinExistence type="inferred from homology"/>
<comment type="similarity">
    <text evidence="11">Belongs to the class I-like SAM-binding methyltransferase superfamily. DOT1 family.</text>
</comment>
<dbReference type="OrthoDB" id="443402at2759"/>
<evidence type="ECO:0000256" key="2">
    <source>
        <dbReference type="ARBA" id="ARBA00012190"/>
    </source>
</evidence>
<gene>
    <name evidence="15" type="primary">109584002</name>
</gene>
<dbReference type="GO" id="GO:0000077">
    <property type="term" value="P:DNA damage checkpoint signaling"/>
    <property type="evidence" value="ECO:0007669"/>
    <property type="project" value="TreeGrafter"/>
</dbReference>
<evidence type="ECO:0000256" key="11">
    <source>
        <dbReference type="RuleBase" id="RU271113"/>
    </source>
</evidence>
<dbReference type="EnsemblMetazoa" id="Aqu2.1.25177_001">
    <property type="protein sequence ID" value="Aqu2.1.25177_001"/>
    <property type="gene ID" value="Aqu2.1.25177"/>
</dbReference>
<feature type="compositionally biased region" description="Polar residues" evidence="13">
    <location>
        <begin position="1948"/>
        <end position="1969"/>
    </location>
</feature>
<feature type="region of interest" description="Disordered" evidence="13">
    <location>
        <begin position="1408"/>
        <end position="1445"/>
    </location>
</feature>
<keyword evidence="6 11" id="KW-0949">S-adenosyl-L-methionine</keyword>
<keyword evidence="8 11" id="KW-0539">Nucleus</keyword>
<feature type="compositionally biased region" description="Basic and acidic residues" evidence="13">
    <location>
        <begin position="2014"/>
        <end position="2025"/>
    </location>
</feature>
<dbReference type="InterPro" id="IPR030445">
    <property type="entry name" value="H3-K79_meTrfase"/>
</dbReference>
<protein>
    <recommendedName>
        <fullName evidence="3 11">Histone-lysine N-methyltransferase, H3 lysine-79 specific</fullName>
        <ecNumber evidence="2 11">2.1.1.360</ecNumber>
    </recommendedName>
    <alternativeName>
        <fullName evidence="9 11">Histone H3-K79 methyltransferase</fullName>
    </alternativeName>
</protein>
<dbReference type="PANTHER" id="PTHR21451">
    <property type="entry name" value="HISTONE H3 METHYLTRANSFERASE"/>
    <property type="match status" value="1"/>
</dbReference>
<feature type="compositionally biased region" description="Polar residues" evidence="13">
    <location>
        <begin position="1675"/>
        <end position="1687"/>
    </location>
</feature>
<feature type="compositionally biased region" description="Basic and acidic residues" evidence="13">
    <location>
        <begin position="1697"/>
        <end position="1708"/>
    </location>
</feature>
<feature type="domain" description="DOT1" evidence="14">
    <location>
        <begin position="24"/>
        <end position="336"/>
    </location>
</feature>
<dbReference type="Gene3D" id="1.10.260.60">
    <property type="match status" value="1"/>
</dbReference>
<evidence type="ECO:0000256" key="1">
    <source>
        <dbReference type="ARBA" id="ARBA00004123"/>
    </source>
</evidence>
<feature type="compositionally biased region" description="Polar residues" evidence="13">
    <location>
        <begin position="1845"/>
        <end position="1860"/>
    </location>
</feature>
<feature type="compositionally biased region" description="Basic residues" evidence="13">
    <location>
        <begin position="2131"/>
        <end position="2142"/>
    </location>
</feature>
<feature type="compositionally biased region" description="Basic residues" evidence="13">
    <location>
        <begin position="455"/>
        <end position="468"/>
    </location>
</feature>
<feature type="coiled-coil region" evidence="12">
    <location>
        <begin position="595"/>
        <end position="622"/>
    </location>
</feature>
<feature type="compositionally biased region" description="Acidic residues" evidence="13">
    <location>
        <begin position="1791"/>
        <end position="1801"/>
    </location>
</feature>
<feature type="compositionally biased region" description="Low complexity" evidence="13">
    <location>
        <begin position="1655"/>
        <end position="1674"/>
    </location>
</feature>
<feature type="compositionally biased region" description="Low complexity" evidence="13">
    <location>
        <begin position="1293"/>
        <end position="1303"/>
    </location>
</feature>
<feature type="compositionally biased region" description="Polar residues" evidence="13">
    <location>
        <begin position="1"/>
        <end position="12"/>
    </location>
</feature>
<dbReference type="FunFam" id="3.40.50.150:FF:000033">
    <property type="entry name" value="Histone-lysine N-methyltransferase, H3 lysine-79 specific"/>
    <property type="match status" value="1"/>
</dbReference>
<dbReference type="InParanoid" id="A0A1X7UCJ0"/>
<evidence type="ECO:0000256" key="9">
    <source>
        <dbReference type="ARBA" id="ARBA00029821"/>
    </source>
</evidence>
<keyword evidence="12" id="KW-0175">Coiled coil</keyword>
<sequence>MPETRSPYTLTLHSPATSSASSSSVATYHWPLQITESWNEAHEIAETVRWVCSDFPELETAVQNCIFNHFDPSSFESMKMFCEKYNRAVDNIRKLWSGRQPPPCIDVLPSSQHLKHIITQIYNRSVKKPEDLNQYEPFSPEVYGETSFELIQEVIATTRMTENDVFLDLGSGVGQIVLQVAASVGCKCYGIEKADIPAKYAETMDSEFVRWMDFYGKSYGEYELLKGDFMDPKFEEIFNSATVLFCNNYAFGPDLNHRLTLKFQNLRDGVKIVSSREFCPLNFRLTERKLSDIGAMMRVVQLSPLKGKVSWTDKPVSYYLHMIDRTVLEEFFHKQKHAGEKSEGSTTSLSGDEDDSNSSSSSDSESSSSSSEGSSLDSTNEDLFPSQNRMGPVEHYHFPPSSNQYLTERPHPIAERPHSLDRPHPLSSYRKSMSTSTSSVPKKSTPPVGSTHLPHPPHPHVPHPKRHRTKVVGGAVGVARGGAKRKRLSKKEPNSIQLQHQGTPLIDHASLNRLFDSFRQQNEAYLSQLGSSSFAAWLTDAAEKEKMKRKHLTGVIEHLESEVKSLSQETIQSMKKSMLSLGITDLTPEGLLCGAKDIVALNRQLRKEVELLEREVVQLKEQHHSMNGINCHSPSPPTLVPPPPPPHNVPPPQNDNNPITVPPSPPLSKVVNETPDNALLVTGSSPLLPNEETTSITIPSLTPPTATPTEIKSEAREPSPPPIVSILCVEEAGTAEQKLSELSSPNSFSPPSSLLQFEIRLETIDQAVLELGPFAKEVHQQDRLGVDSVSMGWNDFRKDKMGVVIGGAASVVPPLAPSVFKSGEIPPVTVAAVSSLKGVKKNGRRKKEEMPSWTNGAPPILSMGVSVAGGDDVMKSATPPLRPESLVSETTSVAEAMLALGHAPNNEAQTTPTPVSMPALRTSSGSVVGEVRDEGARGRSSSTSSHPLPPLPSLSRLPPPPASLNIPPPSVSAMPPSLPPDPAPLAKNRTGSTSSLKSNTSSLAVIEDPSPPSNIALTQYEASSNKSTPPVGRSSSRDHAPPSRDLAPPSATSGNPFLPPNLQTQTDSSAVVSFPYSFGWNQPLYRTNFYPAANPAHALTYGVSADSTHSLDTQIRPLLSPYLFRYPYTGAMGTHSLQGSIPLGGVASAPFQPTTLSSPPSRLSAFKTLHQQPFNRSLTPPTLHPLVTAQGLDKVPTPTVGDALNPWFLSQYPSAPAGGVAFPFGVLSQQATPTIPPGTFGVLAGGLQTPPTSGEEKRIGRGGKRGPTEYYTSTVHDKPSHEMLQHRQTFDHSLLSSPSPSSPRLEGRVRGGGAKSESRSTPRLKIHQMNNEDFQATDKGTDRRRRRPRISHQPNPVKDFGTVTHVNEVSETPPTPEEDMIDVTSIDPSPHPLLIRGHPLESDQLIHIEDSPAPPTPPVAPPTESSTAHTSNEPTTKEKNFVVNKNTEKEEELILLSDQEGGSSEGTVSASPSPLPLSPPPVSSHTSFLFSQDNDSSLTSSRPAEETKDQERVGNTPPVTTAIIEMATPSVITEINRHIQVSGVNSSTTDSHCLQPSNKVSGSRTTTTIGINTASIHQPPTTVATIATTNDTSANSEGLIAEKERESHTTGEKGGRTLVTDNTSSLIGNSHVTVHSDTTRPDDANPQYTNSVNGSSITESQSTSTSIVQSNTTSLLSTPPLSQTMPTPLINTITISHSEDESSDKEKGSYLPIDMSDISGMRFEFDDSEEKSLEITSLHSSSPGSDHAHLSLNSNPPPGEEEEEGEILSVDDLEVEEKEEEEEEGKRLEEDKVEADPEDVFQDGGHNPHSSRLLSSSSCSSDALRYHEDRISLSVDDRLSPPTPQKTLPTSNMLPTSTANPIKEKRNFFSLDGDKSTSQRFNTIDIRIDSEDISREGDETGFEVKPSEITSNNFTSTVLTDDISSSQESLKKKKKRLLNRDFTKHSQSRTISTAIASPPSSTIKQSSTQIKERPREKSLSKHSSKLHVHHVEEKHRHHRHRHRHHGDRLTTPPSRHEQHGGSSERKGHHRSPRPRPHVGEEQLSPHRSHAHNRMKRHSPSEDRTHHKKTSHTHSSAHYHHDHNHCSGRSHSSTPVSDHYESGRVFDKPHPHRTKESSPSWNSDGPEDGRVWSHHHGDHRKRRGSEGSGEDVKYKKRKHHKNHDESRYYNKEHQPTSVPY</sequence>
<dbReference type="PROSITE" id="PS51569">
    <property type="entry name" value="DOT1"/>
    <property type="match status" value="1"/>
</dbReference>
<dbReference type="SUPFAM" id="SSF53335">
    <property type="entry name" value="S-adenosyl-L-methionine-dependent methyltransferases"/>
    <property type="match status" value="1"/>
</dbReference>
<dbReference type="Proteomes" id="UP000007879">
    <property type="component" value="Unassembled WGS sequence"/>
</dbReference>
<feature type="region of interest" description="Disordered" evidence="13">
    <location>
        <begin position="335"/>
        <end position="468"/>
    </location>
</feature>
<feature type="compositionally biased region" description="Basic residues" evidence="13">
    <location>
        <begin position="2026"/>
        <end position="2036"/>
    </location>
</feature>
<evidence type="ECO:0000256" key="7">
    <source>
        <dbReference type="ARBA" id="ARBA00022853"/>
    </source>
</evidence>
<reference evidence="15" key="2">
    <citation type="submission" date="2017-05" db="UniProtKB">
        <authorList>
            <consortium name="EnsemblMetazoa"/>
        </authorList>
    </citation>
    <scope>IDENTIFICATION</scope>
</reference>
<feature type="compositionally biased region" description="Basic and acidic residues" evidence="13">
    <location>
        <begin position="2161"/>
        <end position="2173"/>
    </location>
</feature>
<feature type="compositionally biased region" description="Low complexity" evidence="13">
    <location>
        <begin position="427"/>
        <end position="447"/>
    </location>
</feature>
<comment type="catalytic activity">
    <reaction evidence="10 11">
        <text>L-lysyl(79)-[histone H3] + 3 S-adenosyl-L-methionine = N(6),N(6),N(6)-trimethyl-L-lysyl(79)-[histone H3] + 3 S-adenosyl-L-homocysteine + 3 H(+)</text>
        <dbReference type="Rhea" id="RHEA:60328"/>
        <dbReference type="Rhea" id="RHEA-COMP:15549"/>
        <dbReference type="Rhea" id="RHEA-COMP:15552"/>
        <dbReference type="ChEBI" id="CHEBI:15378"/>
        <dbReference type="ChEBI" id="CHEBI:29969"/>
        <dbReference type="ChEBI" id="CHEBI:57856"/>
        <dbReference type="ChEBI" id="CHEBI:59789"/>
        <dbReference type="ChEBI" id="CHEBI:61961"/>
        <dbReference type="EC" id="2.1.1.360"/>
    </reaction>
</comment>
<dbReference type="STRING" id="400682.A0A1X7UCJ0"/>
<feature type="region of interest" description="Disordered" evidence="13">
    <location>
        <begin position="1545"/>
        <end position="1564"/>
    </location>
</feature>
<evidence type="ECO:0000259" key="14">
    <source>
        <dbReference type="PROSITE" id="PS51569"/>
    </source>
</evidence>
<feature type="compositionally biased region" description="Polar residues" evidence="13">
    <location>
        <begin position="1734"/>
        <end position="1744"/>
    </location>
</feature>
<dbReference type="KEGG" id="aqu:109584002"/>
<feature type="compositionally biased region" description="Basic and acidic residues" evidence="13">
    <location>
        <begin position="1603"/>
        <end position="1615"/>
    </location>
</feature>
<feature type="compositionally biased region" description="Acidic residues" evidence="13">
    <location>
        <begin position="1759"/>
        <end position="1783"/>
    </location>
</feature>
<evidence type="ECO:0000256" key="12">
    <source>
        <dbReference type="SAM" id="Coils"/>
    </source>
</evidence>
<feature type="region of interest" description="Disordered" evidence="13">
    <location>
        <begin position="1694"/>
        <end position="1713"/>
    </location>
</feature>
<dbReference type="InterPro" id="IPR029063">
    <property type="entry name" value="SAM-dependent_MTases_sf"/>
</dbReference>
<evidence type="ECO:0000313" key="16">
    <source>
        <dbReference type="Proteomes" id="UP000007879"/>
    </source>
</evidence>
<feature type="region of interest" description="Disordered" evidence="13">
    <location>
        <begin position="1727"/>
        <end position="1821"/>
    </location>
</feature>
<feature type="compositionally biased region" description="Basic and acidic residues" evidence="13">
    <location>
        <begin position="1970"/>
        <end position="1979"/>
    </location>
</feature>
<feature type="compositionally biased region" description="Polar residues" evidence="13">
    <location>
        <begin position="1013"/>
        <end position="1028"/>
    </location>
</feature>
<keyword evidence="16" id="KW-1185">Reference proteome</keyword>
<feature type="compositionally biased region" description="Polar residues" evidence="13">
    <location>
        <begin position="1050"/>
        <end position="1064"/>
    </location>
</feature>
<name>A0A1X7UCJ0_AMPQE</name>
<evidence type="ECO:0000256" key="4">
    <source>
        <dbReference type="ARBA" id="ARBA00022603"/>
    </source>
</evidence>
<dbReference type="CDD" id="cd02440">
    <property type="entry name" value="AdoMet_MTases"/>
    <property type="match status" value="1"/>
</dbReference>
<evidence type="ECO:0000256" key="10">
    <source>
        <dbReference type="ARBA" id="ARBA00047770"/>
    </source>
</evidence>
<feature type="region of interest" description="Disordered" evidence="13">
    <location>
        <begin position="902"/>
        <end position="1064"/>
    </location>
</feature>
<feature type="compositionally biased region" description="Low complexity" evidence="13">
    <location>
        <begin position="357"/>
        <end position="378"/>
    </location>
</feature>
<dbReference type="PANTHER" id="PTHR21451:SF0">
    <property type="entry name" value="HISTONE-LYSINE N-METHYLTRANSFERASE, H3 LYSINE-79 SPECIFIC"/>
    <property type="match status" value="1"/>
</dbReference>
<dbReference type="GO" id="GO:0140956">
    <property type="term" value="F:histone H3K79 trimethyltransferase activity"/>
    <property type="evidence" value="ECO:0007669"/>
    <property type="project" value="UniProtKB-EC"/>
</dbReference>
<dbReference type="EnsemblMetazoa" id="XM_019999555.1">
    <property type="protein sequence ID" value="XP_019855114.1"/>
    <property type="gene ID" value="LOC109584002"/>
</dbReference>
<feature type="compositionally biased region" description="Low complexity" evidence="13">
    <location>
        <begin position="1810"/>
        <end position="1821"/>
    </location>
</feature>
<evidence type="ECO:0000256" key="5">
    <source>
        <dbReference type="ARBA" id="ARBA00022679"/>
    </source>
</evidence>
<dbReference type="GO" id="GO:0006281">
    <property type="term" value="P:DNA repair"/>
    <property type="evidence" value="ECO:0007669"/>
    <property type="project" value="TreeGrafter"/>
</dbReference>
<accession>A0A1X7UCJ0</accession>
<feature type="compositionally biased region" description="Pro residues" evidence="13">
    <location>
        <begin position="1473"/>
        <end position="1482"/>
    </location>
</feature>
<dbReference type="eggNOG" id="KOG3924">
    <property type="taxonomic scope" value="Eukaryota"/>
</dbReference>
<feature type="compositionally biased region" description="Pro residues" evidence="13">
    <location>
        <begin position="634"/>
        <end position="653"/>
    </location>
</feature>
<evidence type="ECO:0000256" key="3">
    <source>
        <dbReference type="ARBA" id="ARBA00020987"/>
    </source>
</evidence>
<feature type="compositionally biased region" description="Basic residues" evidence="13">
    <location>
        <begin position="2046"/>
        <end position="2057"/>
    </location>
</feature>
<reference evidence="16" key="1">
    <citation type="journal article" date="2010" name="Nature">
        <title>The Amphimedon queenslandica genome and the evolution of animal complexity.</title>
        <authorList>
            <person name="Srivastava M."/>
            <person name="Simakov O."/>
            <person name="Chapman J."/>
            <person name="Fahey B."/>
            <person name="Gauthier M.E."/>
            <person name="Mitros T."/>
            <person name="Richards G.S."/>
            <person name="Conaco C."/>
            <person name="Dacre M."/>
            <person name="Hellsten U."/>
            <person name="Larroux C."/>
            <person name="Putnam N.H."/>
            <person name="Stanke M."/>
            <person name="Adamska M."/>
            <person name="Darling A."/>
            <person name="Degnan S.M."/>
            <person name="Oakley T.H."/>
            <person name="Plachetzki D.C."/>
            <person name="Zhai Y."/>
            <person name="Adamski M."/>
            <person name="Calcino A."/>
            <person name="Cummins S.F."/>
            <person name="Goodstein D.M."/>
            <person name="Harris C."/>
            <person name="Jackson D.J."/>
            <person name="Leys S.P."/>
            <person name="Shu S."/>
            <person name="Woodcroft B.J."/>
            <person name="Vervoort M."/>
            <person name="Kosik K.S."/>
            <person name="Manning G."/>
            <person name="Degnan B.M."/>
            <person name="Rokhsar D.S."/>
        </authorList>
    </citation>
    <scope>NUCLEOTIDE SEQUENCE [LARGE SCALE GENOMIC DNA]</scope>
</reference>
<dbReference type="Pfam" id="PF08123">
    <property type="entry name" value="DOT1"/>
    <property type="match status" value="1"/>
</dbReference>
<feature type="compositionally biased region" description="Basic and acidic residues" evidence="13">
    <location>
        <begin position="408"/>
        <end position="424"/>
    </location>
</feature>